<dbReference type="EMBL" id="JQ823023">
    <property type="protein sequence ID" value="AFJ04418.1"/>
    <property type="molecule type" value="Genomic_DNA"/>
</dbReference>
<evidence type="ECO:0000259" key="6">
    <source>
        <dbReference type="Pfam" id="PF08392"/>
    </source>
</evidence>
<comment type="similarity">
    <text evidence="1">Belongs to the thiolase-like superfamily. Chalcone/stilbene synthases family.</text>
</comment>
<dbReference type="Pfam" id="PF08392">
    <property type="entry name" value="FAE1_CUT1_RppA"/>
    <property type="match status" value="1"/>
</dbReference>
<keyword evidence="2" id="KW-0808">Transferase</keyword>
<dbReference type="Pfam" id="PF02797">
    <property type="entry name" value="Chal_sti_synt_C"/>
    <property type="match status" value="1"/>
</dbReference>
<accession>I1W0U4</accession>
<dbReference type="PANTHER" id="PTHR11877:SF99">
    <property type="entry name" value="1,3,6,8-TETRAHYDROXYNAPHTHALENE SYNTHASE"/>
    <property type="match status" value="1"/>
</dbReference>
<dbReference type="Gene3D" id="3.40.47.10">
    <property type="match status" value="2"/>
</dbReference>
<dbReference type="SUPFAM" id="SSF53901">
    <property type="entry name" value="Thiolase-like"/>
    <property type="match status" value="2"/>
</dbReference>
<dbReference type="CDD" id="cd00831">
    <property type="entry name" value="CHS_like"/>
    <property type="match status" value="1"/>
</dbReference>
<dbReference type="AlphaFoldDB" id="I1W0U4"/>
<dbReference type="InterPro" id="IPR013601">
    <property type="entry name" value="FAE1_typ3_polyketide_synth"/>
</dbReference>
<feature type="domain" description="FAE" evidence="6">
    <location>
        <begin position="57"/>
        <end position="220"/>
    </location>
</feature>
<evidence type="ECO:0000313" key="7">
    <source>
        <dbReference type="EMBL" id="AFI57502.1"/>
    </source>
</evidence>
<dbReference type="InterPro" id="IPR012328">
    <property type="entry name" value="Chalcone/stilbene_synt_C"/>
</dbReference>
<evidence type="ECO:0000256" key="1">
    <source>
        <dbReference type="ARBA" id="ARBA00005531"/>
    </source>
</evidence>
<organism evidence="7">
    <name type="scientific">Streptomyces sahachiroi</name>
    <dbReference type="NCBI Taxonomy" id="285525"/>
    <lineage>
        <taxon>Bacteria</taxon>
        <taxon>Bacillati</taxon>
        <taxon>Actinomycetota</taxon>
        <taxon>Actinomycetes</taxon>
        <taxon>Kitasatosporales</taxon>
        <taxon>Streptomycetaceae</taxon>
        <taxon>Streptomyces</taxon>
    </lineage>
</organism>
<proteinExistence type="inferred from homology"/>
<dbReference type="PANTHER" id="PTHR11877">
    <property type="entry name" value="HYDROXYMETHYLGLUTARYL-COA SYNTHASE"/>
    <property type="match status" value="1"/>
</dbReference>
<reference evidence="7" key="1">
    <citation type="submission" date="2012-03" db="EMBL/GenBank/DDBJ databases">
        <title>Cloning of a type III PKS gene in Streptomyces sahachiroi.</title>
        <authorList>
            <person name="Qiang H."/>
            <person name="He J."/>
        </authorList>
    </citation>
    <scope>NUCLEOTIDE SEQUENCE</scope>
    <source>
        <strain evidence="7">ATCC 33158</strain>
    </source>
</reference>
<feature type="active site" description="Acyl-thioester intermediate" evidence="4">
    <location>
        <position position="161"/>
    </location>
</feature>
<dbReference type="GO" id="GO:0006633">
    <property type="term" value="P:fatty acid biosynthetic process"/>
    <property type="evidence" value="ECO:0007669"/>
    <property type="project" value="InterPro"/>
</dbReference>
<keyword evidence="3" id="KW-0012">Acyltransferase</keyword>
<dbReference type="PIRSF" id="PIRSF000451">
    <property type="entry name" value="PKS_III"/>
    <property type="match status" value="1"/>
</dbReference>
<dbReference type="InterPro" id="IPR011141">
    <property type="entry name" value="Polyketide_synthase_type-III"/>
</dbReference>
<protein>
    <submittedName>
        <fullName evidence="7 8">Type III polyketide synthase</fullName>
    </submittedName>
</protein>
<dbReference type="GO" id="GO:0016747">
    <property type="term" value="F:acyltransferase activity, transferring groups other than amino-acyl groups"/>
    <property type="evidence" value="ECO:0007669"/>
    <property type="project" value="InterPro"/>
</dbReference>
<name>I1W0U4_STREG</name>
<feature type="domain" description="Chalcone/stilbene synthase C-terminal" evidence="5">
    <location>
        <begin position="231"/>
        <end position="364"/>
    </location>
</feature>
<dbReference type="EMBL" id="JQ769216">
    <property type="protein sequence ID" value="AFI57502.1"/>
    <property type="molecule type" value="Genomic_DNA"/>
</dbReference>
<evidence type="ECO:0000256" key="3">
    <source>
        <dbReference type="ARBA" id="ARBA00023315"/>
    </source>
</evidence>
<evidence type="ECO:0000256" key="2">
    <source>
        <dbReference type="ARBA" id="ARBA00022679"/>
    </source>
</evidence>
<evidence type="ECO:0000256" key="4">
    <source>
        <dbReference type="PIRSR" id="PIRSR000451-1"/>
    </source>
</evidence>
<dbReference type="GO" id="GO:0016020">
    <property type="term" value="C:membrane"/>
    <property type="evidence" value="ECO:0007669"/>
    <property type="project" value="InterPro"/>
</dbReference>
<evidence type="ECO:0000259" key="5">
    <source>
        <dbReference type="Pfam" id="PF02797"/>
    </source>
</evidence>
<dbReference type="GO" id="GO:0030639">
    <property type="term" value="P:polyketide biosynthetic process"/>
    <property type="evidence" value="ECO:0007669"/>
    <property type="project" value="TreeGrafter"/>
</dbReference>
<reference evidence="8" key="2">
    <citation type="submission" date="2012-03" db="EMBL/GenBank/DDBJ databases">
        <title>Cloning of a Type III Polyketide Synthase Gene in Streptomyces sahachiroi ATCC 33158.</title>
        <authorList>
            <person name="Qiang H."/>
            <person name="He J."/>
        </authorList>
    </citation>
    <scope>NUCLEOTIDE SEQUENCE</scope>
    <source>
        <strain evidence="8">ATCC 33158</strain>
    </source>
</reference>
<dbReference type="InterPro" id="IPR016039">
    <property type="entry name" value="Thiolase-like"/>
</dbReference>
<evidence type="ECO:0000313" key="8">
    <source>
        <dbReference type="EMBL" id="AFJ04418.1"/>
    </source>
</evidence>
<sequence length="387" mass="41054">MRTARPRTRSLPSGASRGVGEMPLPLLCRPAVAVPEHVITQADTLALAARLHPDHPQLPLVLRLIKNTGVIKRHIVRPVDETLRHTGFTHRNRVFESEAKKRLPPVISDALAHAGLRAEDIDIIVLVSCTGFMMPSLTSWMINELGFRTDTVQLPVAQLGCAAGTAAINRASDYCVAHPGANALIVSCEFCSLCYQPDDHDVSSLLSNGLFGDAVAAAVVRGDGEGTGVRLHAQTSHVLPGTSAWIAYEVKDTGFHFRLDKGVPGTMQQMIPQLNAFIEKNGLRLPGLDFYVVHTGGPRVLDALRTHGGVPDAGLADSRHTLSHHGNVASAAVFDVLRRTADSRPRDGAGGVIAGFGPGVTMELALGTWQTGTVPQVPLPAAAGGEA</sequence>